<keyword evidence="1" id="KW-0560">Oxidoreductase</keyword>
<proteinExistence type="predicted"/>
<dbReference type="Pfam" id="PF00248">
    <property type="entry name" value="Aldo_ket_red"/>
    <property type="match status" value="1"/>
</dbReference>
<reference evidence="3 4" key="1">
    <citation type="submission" date="2024-01" db="EMBL/GenBank/DDBJ databases">
        <authorList>
            <person name="Allen C."/>
            <person name="Tagirdzhanova G."/>
        </authorList>
    </citation>
    <scope>NUCLEOTIDE SEQUENCE [LARGE SCALE GENOMIC DNA]</scope>
</reference>
<evidence type="ECO:0000259" key="2">
    <source>
        <dbReference type="Pfam" id="PF00248"/>
    </source>
</evidence>
<comment type="caution">
    <text evidence="3">The sequence shown here is derived from an EMBL/GenBank/DDBJ whole genome shotgun (WGS) entry which is preliminary data.</text>
</comment>
<protein>
    <recommendedName>
        <fullName evidence="2">NADP-dependent oxidoreductase domain-containing protein</fullName>
    </recommendedName>
</protein>
<dbReference type="InterPro" id="IPR050791">
    <property type="entry name" value="Aldo-Keto_reductase"/>
</dbReference>
<keyword evidence="4" id="KW-1185">Reference proteome</keyword>
<evidence type="ECO:0000313" key="4">
    <source>
        <dbReference type="Proteomes" id="UP001642406"/>
    </source>
</evidence>
<evidence type="ECO:0000313" key="3">
    <source>
        <dbReference type="EMBL" id="CAK7235073.1"/>
    </source>
</evidence>
<feature type="domain" description="NADP-dependent oxidoreductase" evidence="2">
    <location>
        <begin position="19"/>
        <end position="318"/>
    </location>
</feature>
<dbReference type="SUPFAM" id="SSF51430">
    <property type="entry name" value="NAD(P)-linked oxidoreductase"/>
    <property type="match status" value="1"/>
</dbReference>
<dbReference type="PANTHER" id="PTHR43625">
    <property type="entry name" value="AFLATOXIN B1 ALDEHYDE REDUCTASE"/>
    <property type="match status" value="1"/>
</dbReference>
<dbReference type="Proteomes" id="UP001642406">
    <property type="component" value="Unassembled WGS sequence"/>
</dbReference>
<dbReference type="PRINTS" id="PR00069">
    <property type="entry name" value="ALDKETRDTASE"/>
</dbReference>
<dbReference type="PANTHER" id="PTHR43625:SF40">
    <property type="entry name" value="ALDO-KETO REDUCTASE YAKC [NADP(+)]"/>
    <property type="match status" value="1"/>
</dbReference>
<accession>A0ABP0CSS5</accession>
<dbReference type="InterPro" id="IPR023210">
    <property type="entry name" value="NADP_OxRdtase_dom"/>
</dbReference>
<dbReference type="EMBL" id="CAWUHC010000136">
    <property type="protein sequence ID" value="CAK7235073.1"/>
    <property type="molecule type" value="Genomic_DNA"/>
</dbReference>
<evidence type="ECO:0000256" key="1">
    <source>
        <dbReference type="ARBA" id="ARBA00023002"/>
    </source>
</evidence>
<gene>
    <name evidence="3" type="ORF">SBRCBS47491_009168</name>
</gene>
<dbReference type="Gene3D" id="3.20.20.100">
    <property type="entry name" value="NADP-dependent oxidoreductase domain"/>
    <property type="match status" value="1"/>
</dbReference>
<dbReference type="InterPro" id="IPR020471">
    <property type="entry name" value="AKR"/>
</dbReference>
<sequence length="342" mass="37406">MSLKIESRPLGKNGPVLPRLGLGLMNNSGAYNDCASDEERLAFLDKVYNLGERFWDTADMYMDSEDLLGKWFKRNPEKRKDIFLASKFGIDMSNPTSPSINSSPEYCRAAIAKTLSRLGLEYIDLYYVHRIDGKTPIEKTMEVLVDLKNQGKIKYIGLSACSAASLRRAYAVHPITCIQMEYSLFVTEIETPARGVLAAARELGVAVVAYSPLGRGILTGGIASGSDLEAGGDMRRTFGLPWFQEGNLEKNLALVAKMGELAKAKGVTTPQLCLAWVLAQGDDIFAIPGTRKIERLEQNLESLKVTLTADEEKQLRALGAQVAGANGRPEHAALNFGDSPEL</sequence>
<name>A0ABP0CSS5_9PEZI</name>
<organism evidence="3 4">
    <name type="scientific">Sporothrix bragantina</name>
    <dbReference type="NCBI Taxonomy" id="671064"/>
    <lineage>
        <taxon>Eukaryota</taxon>
        <taxon>Fungi</taxon>
        <taxon>Dikarya</taxon>
        <taxon>Ascomycota</taxon>
        <taxon>Pezizomycotina</taxon>
        <taxon>Sordariomycetes</taxon>
        <taxon>Sordariomycetidae</taxon>
        <taxon>Ophiostomatales</taxon>
        <taxon>Ophiostomataceae</taxon>
        <taxon>Sporothrix</taxon>
    </lineage>
</organism>
<dbReference type="InterPro" id="IPR036812">
    <property type="entry name" value="NAD(P)_OxRdtase_dom_sf"/>
</dbReference>